<sequence length="142" mass="16100">MYTIIDPKNYQAYVAHKPIVCGECQLDDRAWPRAADFLILRLRPRKKHVSAFGLLVLRSSQIDGIGFGHSDYIRKSISTPNRHQSIGAHILKTDICLDGKRGLVIRMPNSKTYFTLSYFRVFVGSNNKVGNKVLFGAFLDQD</sequence>
<evidence type="ECO:0000313" key="2">
    <source>
        <dbReference type="Proteomes" id="UP000290289"/>
    </source>
</evidence>
<keyword evidence="2" id="KW-1185">Reference proteome</keyword>
<dbReference type="EMBL" id="RDQH01000336">
    <property type="protein sequence ID" value="RXH87425.1"/>
    <property type="molecule type" value="Genomic_DNA"/>
</dbReference>
<gene>
    <name evidence="1" type="ORF">DVH24_034325</name>
</gene>
<name>A0A498IYP4_MALDO</name>
<proteinExistence type="predicted"/>
<dbReference type="Proteomes" id="UP000290289">
    <property type="component" value="Chromosome 10"/>
</dbReference>
<protein>
    <submittedName>
        <fullName evidence="1">Uncharacterized protein</fullName>
    </submittedName>
</protein>
<comment type="caution">
    <text evidence="1">The sequence shown here is derived from an EMBL/GenBank/DDBJ whole genome shotgun (WGS) entry which is preliminary data.</text>
</comment>
<accession>A0A498IYP4</accession>
<organism evidence="1 2">
    <name type="scientific">Malus domestica</name>
    <name type="common">Apple</name>
    <name type="synonym">Pyrus malus</name>
    <dbReference type="NCBI Taxonomy" id="3750"/>
    <lineage>
        <taxon>Eukaryota</taxon>
        <taxon>Viridiplantae</taxon>
        <taxon>Streptophyta</taxon>
        <taxon>Embryophyta</taxon>
        <taxon>Tracheophyta</taxon>
        <taxon>Spermatophyta</taxon>
        <taxon>Magnoliopsida</taxon>
        <taxon>eudicotyledons</taxon>
        <taxon>Gunneridae</taxon>
        <taxon>Pentapetalae</taxon>
        <taxon>rosids</taxon>
        <taxon>fabids</taxon>
        <taxon>Rosales</taxon>
        <taxon>Rosaceae</taxon>
        <taxon>Amygdaloideae</taxon>
        <taxon>Maleae</taxon>
        <taxon>Malus</taxon>
    </lineage>
</organism>
<evidence type="ECO:0000313" key="1">
    <source>
        <dbReference type="EMBL" id="RXH87425.1"/>
    </source>
</evidence>
<reference evidence="1 2" key="1">
    <citation type="submission" date="2018-10" db="EMBL/GenBank/DDBJ databases">
        <title>A high-quality apple genome assembly.</title>
        <authorList>
            <person name="Hu J."/>
        </authorList>
    </citation>
    <scope>NUCLEOTIDE SEQUENCE [LARGE SCALE GENOMIC DNA]</scope>
    <source>
        <strain evidence="2">cv. HFTH1</strain>
        <tissue evidence="1">Young leaf</tissue>
    </source>
</reference>
<dbReference type="AlphaFoldDB" id="A0A498IYP4"/>